<evidence type="ECO:0000313" key="3">
    <source>
        <dbReference type="Proteomes" id="UP001375240"/>
    </source>
</evidence>
<evidence type="ECO:0000259" key="1">
    <source>
        <dbReference type="Pfam" id="PF14420"/>
    </source>
</evidence>
<reference evidence="2 3" key="1">
    <citation type="submission" date="2019-10" db="EMBL/GenBank/DDBJ databases">
        <authorList>
            <person name="Palmer J.M."/>
        </authorList>
    </citation>
    <scope>NUCLEOTIDE SEQUENCE [LARGE SCALE GENOMIC DNA]</scope>
    <source>
        <strain evidence="2 3">TWF696</strain>
    </source>
</reference>
<dbReference type="Pfam" id="PF14420">
    <property type="entry name" value="Clr5"/>
    <property type="match status" value="1"/>
</dbReference>
<dbReference type="Proteomes" id="UP001375240">
    <property type="component" value="Unassembled WGS sequence"/>
</dbReference>
<dbReference type="Pfam" id="PF13424">
    <property type="entry name" value="TPR_12"/>
    <property type="match status" value="1"/>
</dbReference>
<dbReference type="AlphaFoldDB" id="A0AAV9U9P6"/>
<dbReference type="InterPro" id="IPR025676">
    <property type="entry name" value="Clr5_dom"/>
</dbReference>
<dbReference type="EMBL" id="JAVHNQ010000010">
    <property type="protein sequence ID" value="KAK6338056.1"/>
    <property type="molecule type" value="Genomic_DNA"/>
</dbReference>
<accession>A0AAV9U9P6</accession>
<protein>
    <recommendedName>
        <fullName evidence="1">Clr5 domain-containing protein</fullName>
    </recommendedName>
</protein>
<dbReference type="SUPFAM" id="SSF48452">
    <property type="entry name" value="TPR-like"/>
    <property type="match status" value="1"/>
</dbReference>
<sequence length="585" mass="66724">MSGERAPQHTASEWEYLKDTIIRMWIMEDLSREDICHRLASEHNFLINWRQLETRLRKWKVKKNIPTAEADSAVRSVLDRRANDRSSIVKIEDLPLPEKRTRRLVQRHRRRAVENEAADATTMNLTVSTPPDEASDSTLDHELGHANLEIPLDLAEALFDINSPPGEESFVTLARYSTIPWEYLDQSRLSDLSNDQVLGLISHDFEHTPTADSGEADDEWYITDLLLVNQAVNYLDGNAMLTLQLSQTLSGWMRDSTLSANVTASNLLALNETLFALSWDRCPGVTPLAQRFEYLTSRIPHDYTQYPKLLTGSMATILSRSSSSSTLQTPVQIQSLIATMKHLRTTQQITCEWFPEVSVMLYRTSRLAEAEDILTFILHINTLDRLDDAYHVRHAQIELAQLLSRTHRLPEAHALLDTLTLSEATFAATAPTTPALLWRKLDLIAVLRRLSRFADAEAILANCIRTIMTHYQDDLQLHVNFANEYGFLARKQRRYDDAEARFKAAVASAEVYYGVRHYYTLTTYCFMAQAQAQQGKMGDVRDSVAEIRRRTAEAELVPAEREWILGSCADYLRIEEVALEDDERG</sequence>
<dbReference type="Gene3D" id="1.25.40.10">
    <property type="entry name" value="Tetratricopeptide repeat domain"/>
    <property type="match status" value="1"/>
</dbReference>
<name>A0AAV9U9P6_9PEZI</name>
<feature type="domain" description="Clr5" evidence="1">
    <location>
        <begin position="11"/>
        <end position="63"/>
    </location>
</feature>
<dbReference type="PANTHER" id="PTHR38788">
    <property type="entry name" value="CLR5 DOMAIN-CONTAINING PROTEIN"/>
    <property type="match status" value="1"/>
</dbReference>
<keyword evidence="3" id="KW-1185">Reference proteome</keyword>
<evidence type="ECO:0000313" key="2">
    <source>
        <dbReference type="EMBL" id="KAK6338056.1"/>
    </source>
</evidence>
<proteinExistence type="predicted"/>
<comment type="caution">
    <text evidence="2">The sequence shown here is derived from an EMBL/GenBank/DDBJ whole genome shotgun (WGS) entry which is preliminary data.</text>
</comment>
<dbReference type="InterPro" id="IPR011990">
    <property type="entry name" value="TPR-like_helical_dom_sf"/>
</dbReference>
<gene>
    <name evidence="2" type="ORF">TWF696_001528</name>
</gene>
<dbReference type="PANTHER" id="PTHR38788:SF3">
    <property type="entry name" value="CLR5 DOMAIN-CONTAINING PROTEIN"/>
    <property type="match status" value="1"/>
</dbReference>
<organism evidence="2 3">
    <name type="scientific">Orbilia brochopaga</name>
    <dbReference type="NCBI Taxonomy" id="3140254"/>
    <lineage>
        <taxon>Eukaryota</taxon>
        <taxon>Fungi</taxon>
        <taxon>Dikarya</taxon>
        <taxon>Ascomycota</taxon>
        <taxon>Pezizomycotina</taxon>
        <taxon>Orbiliomycetes</taxon>
        <taxon>Orbiliales</taxon>
        <taxon>Orbiliaceae</taxon>
        <taxon>Orbilia</taxon>
    </lineage>
</organism>